<name>A0A150I193_9GAMM</name>
<feature type="signal peptide" evidence="1">
    <location>
        <begin position="1"/>
        <end position="22"/>
    </location>
</feature>
<reference evidence="2 3" key="1">
    <citation type="journal article" date="2016" name="Sci. Rep.">
        <title>Genomic and phenotypic characterization of the species Acinetobacter venetianus.</title>
        <authorList>
            <person name="Fondi M."/>
            <person name="Maida I."/>
            <person name="Perrin E."/>
            <person name="Orlandini V."/>
            <person name="La Torre L."/>
            <person name="Bosi E."/>
            <person name="Negroni A."/>
            <person name="Zanaroli G."/>
            <person name="Fava F."/>
            <person name="Decorosi F."/>
            <person name="Giovannetti L."/>
            <person name="Viti C."/>
            <person name="Vaneechoutte M."/>
            <person name="Dijkshoorn L."/>
            <person name="Fani R."/>
        </authorList>
    </citation>
    <scope>NUCLEOTIDE SEQUENCE [LARGE SCALE GENOMIC DNA]</scope>
    <source>
        <strain evidence="2 3">LUH5627</strain>
    </source>
</reference>
<gene>
    <name evidence="2" type="ORF">AVENLUH5627_00745</name>
</gene>
<proteinExistence type="predicted"/>
<dbReference type="InterPro" id="IPR049853">
    <property type="entry name" value="CarO_OMP"/>
</dbReference>
<feature type="chain" id="PRO_5007563180" evidence="1">
    <location>
        <begin position="23"/>
        <end position="251"/>
    </location>
</feature>
<dbReference type="RefSeq" id="WP_061518210.1">
    <property type="nucleotide sequence ID" value="NZ_JRUE01000068.1"/>
</dbReference>
<evidence type="ECO:0000256" key="1">
    <source>
        <dbReference type="SAM" id="SignalP"/>
    </source>
</evidence>
<keyword evidence="1" id="KW-0732">Signal</keyword>
<organism evidence="2 3">
    <name type="scientific">Acinetobacter venetianus</name>
    <dbReference type="NCBI Taxonomy" id="52133"/>
    <lineage>
        <taxon>Bacteria</taxon>
        <taxon>Pseudomonadati</taxon>
        <taxon>Pseudomonadota</taxon>
        <taxon>Gammaproteobacteria</taxon>
        <taxon>Moraxellales</taxon>
        <taxon>Moraxellaceae</taxon>
        <taxon>Acinetobacter</taxon>
    </lineage>
</organism>
<comment type="caution">
    <text evidence="2">The sequence shown here is derived from an EMBL/GenBank/DDBJ whole genome shotgun (WGS) entry which is preliminary data.</text>
</comment>
<dbReference type="SUPFAM" id="SSF56925">
    <property type="entry name" value="OMPA-like"/>
    <property type="match status" value="1"/>
</dbReference>
<protein>
    <submittedName>
        <fullName evidence="2">Uncharacterized protein</fullName>
    </submittedName>
</protein>
<dbReference type="PATRIC" id="fig|52133.18.peg.775"/>
<accession>A0A150I193</accession>
<sequence>MKALRVMLAAGALTAIAGTAFAADEQIVKESVYAFPSYLDPVSVRAEVGTTGYGGAISYRVNPYVALSLGYNGGDISWSDSLKVDGTKYDMDMDNKNAYLNAEIYPWGTNQNAFVRSLYVAAGVGYLDNEYGLTKRVGSNSLVRVNGERFTTNNTQSAKIDGTMNYDNDIAPYLGFGLNTPVYKNIGVFGEVGAYYTGNPTVSLKTSGDDQIIGSNGNTLESAVDKEQHNIANKSKYEWMPVAKVGVSFKF</sequence>
<evidence type="ECO:0000313" key="2">
    <source>
        <dbReference type="EMBL" id="KXZ73350.1"/>
    </source>
</evidence>
<dbReference type="Gene3D" id="2.40.160.170">
    <property type="match status" value="1"/>
</dbReference>
<dbReference type="Proteomes" id="UP000075680">
    <property type="component" value="Unassembled WGS sequence"/>
</dbReference>
<dbReference type="InterPro" id="IPR011250">
    <property type="entry name" value="OMP/PagP_B-barrel"/>
</dbReference>
<dbReference type="EMBL" id="JRUE01000068">
    <property type="protein sequence ID" value="KXZ73350.1"/>
    <property type="molecule type" value="Genomic_DNA"/>
</dbReference>
<dbReference type="NCBIfam" id="NF038067">
    <property type="entry name" value="OMP_CarO"/>
    <property type="match status" value="1"/>
</dbReference>
<dbReference type="AlphaFoldDB" id="A0A150I193"/>
<evidence type="ECO:0000313" key="3">
    <source>
        <dbReference type="Proteomes" id="UP000075680"/>
    </source>
</evidence>